<evidence type="ECO:0000313" key="3">
    <source>
        <dbReference type="Proteomes" id="UP001521785"/>
    </source>
</evidence>
<proteinExistence type="predicted"/>
<dbReference type="InterPro" id="IPR001214">
    <property type="entry name" value="SET_dom"/>
</dbReference>
<gene>
    <name evidence="2" type="ORF">SLS60_003259</name>
</gene>
<name>A0ABR3RV64_9PLEO</name>
<dbReference type="CDD" id="cd20071">
    <property type="entry name" value="SET_SMYD"/>
    <property type="match status" value="1"/>
</dbReference>
<dbReference type="PANTHER" id="PTHR47332">
    <property type="entry name" value="SET DOMAIN-CONTAINING PROTEIN 5"/>
    <property type="match status" value="1"/>
</dbReference>
<dbReference type="PROSITE" id="PS50280">
    <property type="entry name" value="SET"/>
    <property type="match status" value="1"/>
</dbReference>
<dbReference type="Pfam" id="PF00856">
    <property type="entry name" value="SET"/>
    <property type="match status" value="1"/>
</dbReference>
<organism evidence="2 3">
    <name type="scientific">Paraconiothyrium brasiliense</name>
    <dbReference type="NCBI Taxonomy" id="300254"/>
    <lineage>
        <taxon>Eukaryota</taxon>
        <taxon>Fungi</taxon>
        <taxon>Dikarya</taxon>
        <taxon>Ascomycota</taxon>
        <taxon>Pezizomycotina</taxon>
        <taxon>Dothideomycetes</taxon>
        <taxon>Pleosporomycetidae</taxon>
        <taxon>Pleosporales</taxon>
        <taxon>Massarineae</taxon>
        <taxon>Didymosphaeriaceae</taxon>
        <taxon>Paraconiothyrium</taxon>
    </lineage>
</organism>
<dbReference type="SUPFAM" id="SSF82199">
    <property type="entry name" value="SET domain"/>
    <property type="match status" value="1"/>
</dbReference>
<dbReference type="Gene3D" id="6.10.140.2220">
    <property type="match status" value="1"/>
</dbReference>
<dbReference type="InterPro" id="IPR046341">
    <property type="entry name" value="SET_dom_sf"/>
</dbReference>
<evidence type="ECO:0000259" key="1">
    <source>
        <dbReference type="PROSITE" id="PS50280"/>
    </source>
</evidence>
<evidence type="ECO:0000313" key="2">
    <source>
        <dbReference type="EMBL" id="KAL1608319.1"/>
    </source>
</evidence>
<reference evidence="2 3" key="1">
    <citation type="submission" date="2024-02" db="EMBL/GenBank/DDBJ databases">
        <title>De novo assembly and annotation of 12 fungi associated with fruit tree decline syndrome in Ontario, Canada.</title>
        <authorList>
            <person name="Sulman M."/>
            <person name="Ellouze W."/>
            <person name="Ilyukhin E."/>
        </authorList>
    </citation>
    <scope>NUCLEOTIDE SEQUENCE [LARGE SCALE GENOMIC DNA]</scope>
    <source>
        <strain evidence="2 3">M42-189</strain>
    </source>
</reference>
<protein>
    <recommendedName>
        <fullName evidence="1">SET domain-containing protein</fullName>
    </recommendedName>
</protein>
<dbReference type="InterPro" id="IPR011990">
    <property type="entry name" value="TPR-like_helical_dom_sf"/>
</dbReference>
<accession>A0ABR3RV64</accession>
<keyword evidence="3" id="KW-1185">Reference proteome</keyword>
<dbReference type="Proteomes" id="UP001521785">
    <property type="component" value="Unassembled WGS sequence"/>
</dbReference>
<dbReference type="PANTHER" id="PTHR47332:SF2">
    <property type="entry name" value="SET-6"/>
    <property type="match status" value="1"/>
</dbReference>
<dbReference type="Gene3D" id="2.170.270.10">
    <property type="entry name" value="SET domain"/>
    <property type="match status" value="1"/>
</dbReference>
<feature type="domain" description="SET" evidence="1">
    <location>
        <begin position="1"/>
        <end position="141"/>
    </location>
</feature>
<dbReference type="SMART" id="SM00317">
    <property type="entry name" value="SET"/>
    <property type="match status" value="1"/>
</dbReference>
<dbReference type="EMBL" id="JAKJXO020000003">
    <property type="protein sequence ID" value="KAL1608319.1"/>
    <property type="molecule type" value="Genomic_DNA"/>
</dbReference>
<dbReference type="InterPro" id="IPR053185">
    <property type="entry name" value="SET_domain_protein"/>
</dbReference>
<dbReference type="Gene3D" id="1.25.40.10">
    <property type="entry name" value="Tetratricopeptide repeat domain"/>
    <property type="match status" value="1"/>
</dbReference>
<comment type="caution">
    <text evidence="2">The sequence shown here is derived from an EMBL/GenBank/DDBJ whole genome shotgun (WGS) entry which is preliminary data.</text>
</comment>
<sequence>MFEIRDVDGKGKGLFATQPILKGTCILSETPVLTVPASPSLQDIEDLWLHVTHLPDEQRQAFEALSTCHPYDNNFTKYLNIVRTNSYSVRDGAGGICLVASRINHACDSNAQHTWNDRLGKITVYALRDIAENEEITTNYMGCGRTRQERQAYLKKIYKFDCACELCSLPTALNEAADRKLLRTRKLWSYFQVGDGHTRHLANPLQRLRRLEEIAQHWAELGSSTQMHDANLEAAALALSHSDVARGSVFFGRAYASYILAHGDNDQIARDLRARLQDVTKSVCYGQSTRWQTSIDDVPSEKSPDIFEMWLWKKERYRSTTTLSVDLQDRSTFLGIGGLPTEGLFDLEYHQDASIGQSNPKRHWCFMGEIKDMATPKGQLQLMVKDIDNHVTGIFFHDRHKGANVSRLFKKNETVVVLYAQRADSDAGPVVKVTGTNVVKVRSYSIDIPFAATESSILQSFPFPIKSILLLQDRVREYATPHDNLRTCHGCAKEGSLSQKCNGCGLFWYCHSVRQSDPVHQGVDVNLLLFQTCQVTGWKDKDHQTDCKMLKNANVRSLFTFKWHEFKGPVRFPLPPQDDNVEELTNRAGKMAF</sequence>